<evidence type="ECO:0000313" key="1">
    <source>
        <dbReference type="EMBL" id="KAI0050586.1"/>
    </source>
</evidence>
<accession>A0ACB8S3E0</accession>
<sequence>MQHHDSSRLMDLSFRNLPDVSDSSMTFQIPYDAGSATRLMDEDSQDFLRGFDDILNSPMTQRKPQKPLTIEDLTPARKMAFDLQDAMESTFAEDAPRQSSPAKAKKARRSPRKRQTKELFDSRVPENPTEEVVRPESADVFAATCGQATSSLPVILPLRRSPRKLSSRNLLSIIPTQIHPEKTRPKSNISKPSEPAHALSAHALPSIAAVETIRGDTQQIGRIVQQEHVEALADGGIFDSPGAASHKAGRSDLREQRSPSRAYAAPSRDPVAPLTISQLSPPKPKSDGAPTHTQATHAMPPPPRSPMRPSRKRSASPVIDPDAPRAGVQGQAGSHARAKRVKTTAPSIAQKPQASSSSSLRLPPKRPAPTAVHGRRAAPIDRGPSSSKKPGTRSHARRRTDASKQPAAPLPRPARPDKPAPPTLSSQPGPAKPVSRPPGGLPPAKPTKPIEFHFQLDTRLQARRHDADNAVHRRPEAHPVPDFQALHAAQRELDAARRRAAPTVPVPIEFQTDARLRERERFEAGRRARERELEAEREEEARRLAEEEEQAIKEMRKMAVPRANAVPEWYAHAPKRHS</sequence>
<comment type="caution">
    <text evidence="1">The sequence shown here is derived from an EMBL/GenBank/DDBJ whole genome shotgun (WGS) entry which is preliminary data.</text>
</comment>
<dbReference type="EMBL" id="MU275860">
    <property type="protein sequence ID" value="KAI0050586.1"/>
    <property type="molecule type" value="Genomic_DNA"/>
</dbReference>
<proteinExistence type="predicted"/>
<protein>
    <submittedName>
        <fullName evidence="1">Uncharacterized protein</fullName>
    </submittedName>
</protein>
<reference evidence="1" key="2">
    <citation type="journal article" date="2022" name="New Phytol.">
        <title>Evolutionary transition to the ectomycorrhizal habit in the genomes of a hyperdiverse lineage of mushroom-forming fungi.</title>
        <authorList>
            <person name="Looney B."/>
            <person name="Miyauchi S."/>
            <person name="Morin E."/>
            <person name="Drula E."/>
            <person name="Courty P.E."/>
            <person name="Kohler A."/>
            <person name="Kuo A."/>
            <person name="LaButti K."/>
            <person name="Pangilinan J."/>
            <person name="Lipzen A."/>
            <person name="Riley R."/>
            <person name="Andreopoulos W."/>
            <person name="He G."/>
            <person name="Johnson J."/>
            <person name="Nolan M."/>
            <person name="Tritt A."/>
            <person name="Barry K.W."/>
            <person name="Grigoriev I.V."/>
            <person name="Nagy L.G."/>
            <person name="Hibbett D."/>
            <person name="Henrissat B."/>
            <person name="Matheny P.B."/>
            <person name="Labbe J."/>
            <person name="Martin F.M."/>
        </authorList>
    </citation>
    <scope>NUCLEOTIDE SEQUENCE</scope>
    <source>
        <strain evidence="1">FP105234-sp</strain>
    </source>
</reference>
<keyword evidence="2" id="KW-1185">Reference proteome</keyword>
<gene>
    <name evidence="1" type="ORF">FA95DRAFT_1603409</name>
</gene>
<organism evidence="1 2">
    <name type="scientific">Auriscalpium vulgare</name>
    <dbReference type="NCBI Taxonomy" id="40419"/>
    <lineage>
        <taxon>Eukaryota</taxon>
        <taxon>Fungi</taxon>
        <taxon>Dikarya</taxon>
        <taxon>Basidiomycota</taxon>
        <taxon>Agaricomycotina</taxon>
        <taxon>Agaricomycetes</taxon>
        <taxon>Russulales</taxon>
        <taxon>Auriscalpiaceae</taxon>
        <taxon>Auriscalpium</taxon>
    </lineage>
</organism>
<dbReference type="Proteomes" id="UP000814033">
    <property type="component" value="Unassembled WGS sequence"/>
</dbReference>
<reference evidence="1" key="1">
    <citation type="submission" date="2021-02" db="EMBL/GenBank/DDBJ databases">
        <authorList>
            <consortium name="DOE Joint Genome Institute"/>
            <person name="Ahrendt S."/>
            <person name="Looney B.P."/>
            <person name="Miyauchi S."/>
            <person name="Morin E."/>
            <person name="Drula E."/>
            <person name="Courty P.E."/>
            <person name="Chicoki N."/>
            <person name="Fauchery L."/>
            <person name="Kohler A."/>
            <person name="Kuo A."/>
            <person name="Labutti K."/>
            <person name="Pangilinan J."/>
            <person name="Lipzen A."/>
            <person name="Riley R."/>
            <person name="Andreopoulos W."/>
            <person name="He G."/>
            <person name="Johnson J."/>
            <person name="Barry K.W."/>
            <person name="Grigoriev I.V."/>
            <person name="Nagy L."/>
            <person name="Hibbett D."/>
            <person name="Henrissat B."/>
            <person name="Matheny P.B."/>
            <person name="Labbe J."/>
            <person name="Martin F."/>
        </authorList>
    </citation>
    <scope>NUCLEOTIDE SEQUENCE</scope>
    <source>
        <strain evidence="1">FP105234-sp</strain>
    </source>
</reference>
<evidence type="ECO:0000313" key="2">
    <source>
        <dbReference type="Proteomes" id="UP000814033"/>
    </source>
</evidence>
<name>A0ACB8S3E0_9AGAM</name>